<dbReference type="InterPro" id="IPR036895">
    <property type="entry name" value="Uracil-DNA_glycosylase-like_sf"/>
</dbReference>
<protein>
    <recommendedName>
        <fullName evidence="3">Uracil-DNA glycosylase-like domain-containing protein</fullName>
    </recommendedName>
</protein>
<evidence type="ECO:0008006" key="3">
    <source>
        <dbReference type="Google" id="ProtNLM"/>
    </source>
</evidence>
<dbReference type="RefSeq" id="WP_186836276.1">
    <property type="nucleotide sequence ID" value="NZ_JACOPD010000002.1"/>
</dbReference>
<dbReference type="Proteomes" id="UP000628463">
    <property type="component" value="Unassembled WGS sequence"/>
</dbReference>
<gene>
    <name evidence="1" type="ORF">H8S01_04135</name>
</gene>
<dbReference type="EMBL" id="JACOPD010000002">
    <property type="protein sequence ID" value="MBC5680150.1"/>
    <property type="molecule type" value="Genomic_DNA"/>
</dbReference>
<keyword evidence="2" id="KW-1185">Reference proteome</keyword>
<reference evidence="1 2" key="1">
    <citation type="submission" date="2020-08" db="EMBL/GenBank/DDBJ databases">
        <title>Genome public.</title>
        <authorList>
            <person name="Liu C."/>
            <person name="Sun Q."/>
        </authorList>
    </citation>
    <scope>NUCLEOTIDE SEQUENCE [LARGE SCALE GENOMIC DNA]</scope>
    <source>
        <strain evidence="1 2">NSJ-43</strain>
    </source>
</reference>
<dbReference type="Gene3D" id="3.40.470.10">
    <property type="entry name" value="Uracil-DNA glycosylase-like domain"/>
    <property type="match status" value="1"/>
</dbReference>
<evidence type="ECO:0000313" key="2">
    <source>
        <dbReference type="Proteomes" id="UP000628463"/>
    </source>
</evidence>
<proteinExistence type="predicted"/>
<sequence length="225" mass="26978">MYEVMSKKLLVINILDILNKYSDAEHRLKQKDFIDIPRKEYGMEVDRKAVRRNLSYLLECGYDKDEESSRKKKIFQRIIAIQNIIKARLDGNIKNEYTYSDFNEIKKQIAFMNINKRGGSSSTDFKELNKYAEKYKEFIKREIEIINPDYIICCGSYWQIIDHVYDYFKSKKEWGNRKKSEPDIDMYYKLNIKGKIVPAFNVFHPSAIKRNQEYEDLINNIFDKL</sequence>
<evidence type="ECO:0000313" key="1">
    <source>
        <dbReference type="EMBL" id="MBC5680150.1"/>
    </source>
</evidence>
<comment type="caution">
    <text evidence="1">The sequence shown here is derived from an EMBL/GenBank/DDBJ whole genome shotgun (WGS) entry which is preliminary data.</text>
</comment>
<accession>A0ABR7FY74</accession>
<name>A0ABR7FY74_9FIRM</name>
<organism evidence="1 2">
    <name type="scientific">Lachnospira hominis</name>
    <name type="common">ex Liu et al. 2021</name>
    <dbReference type="NCBI Taxonomy" id="2763051"/>
    <lineage>
        <taxon>Bacteria</taxon>
        <taxon>Bacillati</taxon>
        <taxon>Bacillota</taxon>
        <taxon>Clostridia</taxon>
        <taxon>Lachnospirales</taxon>
        <taxon>Lachnospiraceae</taxon>
        <taxon>Lachnospira</taxon>
    </lineage>
</organism>